<dbReference type="PANTHER" id="PTHR33992">
    <property type="entry name" value="RIBONUCLEASE P PROTEIN COMPONENT"/>
    <property type="match status" value="1"/>
</dbReference>
<keyword evidence="2" id="KW-0540">Nuclease</keyword>
<dbReference type="Pfam" id="PF00825">
    <property type="entry name" value="Ribonuclease_P"/>
    <property type="match status" value="1"/>
</dbReference>
<evidence type="ECO:0000313" key="8">
    <source>
        <dbReference type="EMBL" id="THG36543.1"/>
    </source>
</evidence>
<dbReference type="InterPro" id="IPR000100">
    <property type="entry name" value="RNase_P"/>
</dbReference>
<evidence type="ECO:0000256" key="5">
    <source>
        <dbReference type="ARBA" id="ARBA00022884"/>
    </source>
</evidence>
<evidence type="ECO:0000256" key="2">
    <source>
        <dbReference type="ARBA" id="ARBA00022722"/>
    </source>
</evidence>
<keyword evidence="3" id="KW-0255">Endonuclease</keyword>
<dbReference type="GO" id="GO:0004526">
    <property type="term" value="F:ribonuclease P activity"/>
    <property type="evidence" value="ECO:0007669"/>
    <property type="project" value="UniProtKB-UniRule"/>
</dbReference>
<name>A0A4S4G072_9ACTN</name>
<feature type="coiled-coil region" evidence="7">
    <location>
        <begin position="100"/>
        <end position="127"/>
    </location>
</feature>
<comment type="caution">
    <text evidence="8">The sequence shown here is derived from an EMBL/GenBank/DDBJ whole genome shotgun (WGS) entry which is preliminary data.</text>
</comment>
<dbReference type="GO" id="GO:0042781">
    <property type="term" value="F:3'-tRNA processing endoribonuclease activity"/>
    <property type="evidence" value="ECO:0007669"/>
    <property type="project" value="TreeGrafter"/>
</dbReference>
<protein>
    <recommendedName>
        <fullName evidence="6">Ribonuclease P protein component</fullName>
        <ecNumber evidence="6">3.1.26.5</ecNumber>
    </recommendedName>
</protein>
<evidence type="ECO:0000256" key="1">
    <source>
        <dbReference type="ARBA" id="ARBA00022694"/>
    </source>
</evidence>
<keyword evidence="5" id="KW-0694">RNA-binding</keyword>
<dbReference type="GO" id="GO:0030677">
    <property type="term" value="C:ribonuclease P complex"/>
    <property type="evidence" value="ECO:0007669"/>
    <property type="project" value="TreeGrafter"/>
</dbReference>
<evidence type="ECO:0000256" key="7">
    <source>
        <dbReference type="SAM" id="Coils"/>
    </source>
</evidence>
<evidence type="ECO:0000256" key="3">
    <source>
        <dbReference type="ARBA" id="ARBA00022759"/>
    </source>
</evidence>
<sequence>METITSSTEISQLFSSGKRIKTPYVTFIVGERASETQRGADEQHDQCGRVAFIAGKKLGNAVWRNSAKRRMRALCGEMGGPWPGKDVIFLARGAVCRASYQDVSRSCEQVQRRLESCREDRAHEEGR</sequence>
<dbReference type="InterPro" id="IPR014721">
    <property type="entry name" value="Ribsml_uS5_D2-typ_fold_subgr"/>
</dbReference>
<reference evidence="8 9" key="1">
    <citation type="submission" date="2019-04" db="EMBL/GenBank/DDBJ databases">
        <title>Microbes associate with the intestines of laboratory mice.</title>
        <authorList>
            <person name="Navarre W."/>
            <person name="Wong E."/>
            <person name="Huang K.C."/>
            <person name="Tropini C."/>
            <person name="Ng K."/>
            <person name="Yu B."/>
        </authorList>
    </citation>
    <scope>NUCLEOTIDE SEQUENCE [LARGE SCALE GENOMIC DNA]</scope>
    <source>
        <strain evidence="8 9">NM80_B27</strain>
    </source>
</reference>
<evidence type="ECO:0000313" key="9">
    <source>
        <dbReference type="Proteomes" id="UP000308978"/>
    </source>
</evidence>
<organism evidence="8 9">
    <name type="scientific">Adlercreutzia caecimuris</name>
    <dbReference type="NCBI Taxonomy" id="671266"/>
    <lineage>
        <taxon>Bacteria</taxon>
        <taxon>Bacillati</taxon>
        <taxon>Actinomycetota</taxon>
        <taxon>Coriobacteriia</taxon>
        <taxon>Eggerthellales</taxon>
        <taxon>Eggerthellaceae</taxon>
        <taxon>Adlercreutzia</taxon>
    </lineage>
</organism>
<dbReference type="EMBL" id="SSTJ01000014">
    <property type="protein sequence ID" value="THG36543.1"/>
    <property type="molecule type" value="Genomic_DNA"/>
</dbReference>
<dbReference type="EC" id="3.1.26.5" evidence="6"/>
<dbReference type="PANTHER" id="PTHR33992:SF1">
    <property type="entry name" value="RIBONUCLEASE P PROTEIN COMPONENT"/>
    <property type="match status" value="1"/>
</dbReference>
<dbReference type="Proteomes" id="UP000308978">
    <property type="component" value="Unassembled WGS sequence"/>
</dbReference>
<dbReference type="AlphaFoldDB" id="A0A4S4G072"/>
<dbReference type="SUPFAM" id="SSF54211">
    <property type="entry name" value="Ribosomal protein S5 domain 2-like"/>
    <property type="match status" value="1"/>
</dbReference>
<evidence type="ECO:0000256" key="4">
    <source>
        <dbReference type="ARBA" id="ARBA00022801"/>
    </source>
</evidence>
<keyword evidence="1" id="KW-0819">tRNA processing</keyword>
<dbReference type="RefSeq" id="WP_136435369.1">
    <property type="nucleotide sequence ID" value="NZ_SSTJ01000014.1"/>
</dbReference>
<dbReference type="NCBIfam" id="TIGR00188">
    <property type="entry name" value="rnpA"/>
    <property type="match status" value="1"/>
</dbReference>
<dbReference type="InterPro" id="IPR020568">
    <property type="entry name" value="Ribosomal_Su5_D2-typ_SF"/>
</dbReference>
<dbReference type="Gene3D" id="3.30.230.10">
    <property type="match status" value="1"/>
</dbReference>
<dbReference type="GO" id="GO:0000049">
    <property type="term" value="F:tRNA binding"/>
    <property type="evidence" value="ECO:0007669"/>
    <property type="project" value="InterPro"/>
</dbReference>
<accession>A0A4S4G072</accession>
<proteinExistence type="predicted"/>
<keyword evidence="4 8" id="KW-0378">Hydrolase</keyword>
<evidence type="ECO:0000256" key="6">
    <source>
        <dbReference type="NCBIfam" id="TIGR00188"/>
    </source>
</evidence>
<keyword evidence="7" id="KW-0175">Coiled coil</keyword>
<gene>
    <name evidence="8" type="primary">rnpA</name>
    <name evidence="8" type="ORF">E5986_09415</name>
</gene>